<evidence type="ECO:0000256" key="3">
    <source>
        <dbReference type="ARBA" id="ARBA00022475"/>
    </source>
</evidence>
<dbReference type="EMBL" id="JAEKNR010000245">
    <property type="protein sequence ID" value="MBJ7601445.1"/>
    <property type="molecule type" value="Genomic_DNA"/>
</dbReference>
<evidence type="ECO:0000256" key="4">
    <source>
        <dbReference type="ARBA" id="ARBA00022692"/>
    </source>
</evidence>
<evidence type="ECO:0000256" key="5">
    <source>
        <dbReference type="ARBA" id="ARBA00022989"/>
    </source>
</evidence>
<comment type="caution">
    <text evidence="9">The sequence shown here is derived from an EMBL/GenBank/DDBJ whole genome shotgun (WGS) entry which is preliminary data.</text>
</comment>
<evidence type="ECO:0000256" key="2">
    <source>
        <dbReference type="ARBA" id="ARBA00022448"/>
    </source>
</evidence>
<keyword evidence="5 7" id="KW-1133">Transmembrane helix</keyword>
<evidence type="ECO:0000256" key="6">
    <source>
        <dbReference type="ARBA" id="ARBA00023136"/>
    </source>
</evidence>
<dbReference type="Proteomes" id="UP000612893">
    <property type="component" value="Unassembled WGS sequence"/>
</dbReference>
<feature type="transmembrane region" description="Helical" evidence="7">
    <location>
        <begin position="97"/>
        <end position="118"/>
    </location>
</feature>
<keyword evidence="4 7" id="KW-0812">Transmembrane</keyword>
<dbReference type="CDD" id="cd06261">
    <property type="entry name" value="TM_PBP2"/>
    <property type="match status" value="1"/>
</dbReference>
<dbReference type="InterPro" id="IPR035906">
    <property type="entry name" value="MetI-like_sf"/>
</dbReference>
<name>A0A934N5K0_9BACT</name>
<evidence type="ECO:0000313" key="10">
    <source>
        <dbReference type="Proteomes" id="UP000612893"/>
    </source>
</evidence>
<keyword evidence="6 7" id="KW-0472">Membrane</keyword>
<evidence type="ECO:0000256" key="7">
    <source>
        <dbReference type="RuleBase" id="RU363032"/>
    </source>
</evidence>
<dbReference type="AlphaFoldDB" id="A0A934N5K0"/>
<comment type="subcellular location">
    <subcellularLocation>
        <location evidence="1 7">Cell membrane</location>
        <topology evidence="1 7">Multi-pass membrane protein</topology>
    </subcellularLocation>
</comment>
<protein>
    <submittedName>
        <fullName evidence="9">Sugar ABC transporter permease</fullName>
    </submittedName>
</protein>
<feature type="transmembrane region" description="Helical" evidence="7">
    <location>
        <begin position="130"/>
        <end position="150"/>
    </location>
</feature>
<feature type="transmembrane region" description="Helical" evidence="7">
    <location>
        <begin position="287"/>
        <end position="309"/>
    </location>
</feature>
<proteinExistence type="inferred from homology"/>
<dbReference type="PANTHER" id="PTHR43005">
    <property type="entry name" value="BLR7065 PROTEIN"/>
    <property type="match status" value="1"/>
</dbReference>
<dbReference type="GO" id="GO:0005886">
    <property type="term" value="C:plasma membrane"/>
    <property type="evidence" value="ECO:0007669"/>
    <property type="project" value="UniProtKB-SubCell"/>
</dbReference>
<dbReference type="PANTHER" id="PTHR43005:SF2">
    <property type="entry name" value="INTEGRAL MEMBRANE SUGAR TRANSPORT PROTEIN"/>
    <property type="match status" value="1"/>
</dbReference>
<evidence type="ECO:0000313" key="9">
    <source>
        <dbReference type="EMBL" id="MBJ7601445.1"/>
    </source>
</evidence>
<organism evidence="9 10">
    <name type="scientific">Candidatus Nephthysia bennettiae</name>
    <dbReference type="NCBI Taxonomy" id="3127016"/>
    <lineage>
        <taxon>Bacteria</taxon>
        <taxon>Bacillati</taxon>
        <taxon>Candidatus Dormiibacterota</taxon>
        <taxon>Candidatus Dormibacteria</taxon>
        <taxon>Candidatus Dormibacterales</taxon>
        <taxon>Candidatus Dormibacteraceae</taxon>
        <taxon>Candidatus Nephthysia</taxon>
    </lineage>
</organism>
<keyword evidence="2 7" id="KW-0813">Transport</keyword>
<keyword evidence="3" id="KW-1003">Cell membrane</keyword>
<evidence type="ECO:0000256" key="1">
    <source>
        <dbReference type="ARBA" id="ARBA00004651"/>
    </source>
</evidence>
<accession>A0A934N5K0</accession>
<dbReference type="RefSeq" id="WP_338205681.1">
    <property type="nucleotide sequence ID" value="NZ_JAEKNR010000245.1"/>
</dbReference>
<dbReference type="Gene3D" id="1.10.3720.10">
    <property type="entry name" value="MetI-like"/>
    <property type="match status" value="1"/>
</dbReference>
<comment type="similarity">
    <text evidence="7">Belongs to the binding-protein-dependent transport system permease family.</text>
</comment>
<dbReference type="Pfam" id="PF00528">
    <property type="entry name" value="BPD_transp_1"/>
    <property type="match status" value="1"/>
</dbReference>
<feature type="transmembrane region" description="Helical" evidence="7">
    <location>
        <begin position="228"/>
        <end position="249"/>
    </location>
</feature>
<feature type="transmembrane region" description="Helical" evidence="7">
    <location>
        <begin position="34"/>
        <end position="55"/>
    </location>
</feature>
<dbReference type="PROSITE" id="PS50928">
    <property type="entry name" value="ABC_TM1"/>
    <property type="match status" value="1"/>
</dbReference>
<keyword evidence="10" id="KW-1185">Reference proteome</keyword>
<reference evidence="9" key="1">
    <citation type="submission" date="2020-10" db="EMBL/GenBank/DDBJ databases">
        <title>Ca. Dormibacterota MAGs.</title>
        <authorList>
            <person name="Montgomery K."/>
        </authorList>
    </citation>
    <scope>NUCLEOTIDE SEQUENCE [LARGE SCALE GENOMIC DNA]</scope>
    <source>
        <strain evidence="9">SC8812_S17_10</strain>
    </source>
</reference>
<dbReference type="SUPFAM" id="SSF161098">
    <property type="entry name" value="MetI-like"/>
    <property type="match status" value="1"/>
</dbReference>
<feature type="domain" description="ABC transmembrane type-1" evidence="8">
    <location>
        <begin position="93"/>
        <end position="308"/>
    </location>
</feature>
<sequence length="317" mass="34789">MSARPPAPASIAEGARVAGRRRRARSLESTNARFAYWMLVPSLLCLALVAFYPMVNTILTSFTDATFGQANTNFVGLKNYVTLVQDPTFRSAIGVSIRFTVITVVFEFVLGLIVAMVVNSAFRGRGAVRAAMLIPWALITVISAAMWKLMYNQIYGVFNDILVTRLHVLALNQDFLGNRVTALPAVAGIDIWKTTPFIALLLLAGLQLIPGDVYEAADVDGASKIRTFFSITLPLLMPSILVAVVIRALDALRVFDVFYVLFGQRPDTTTMSILVQEQIIYFGKVGYGSAVSVGILFIIAIFIVIYMLMSRWSAARS</sequence>
<dbReference type="InterPro" id="IPR000515">
    <property type="entry name" value="MetI-like"/>
</dbReference>
<gene>
    <name evidence="9" type="ORF">JF922_25645</name>
</gene>
<evidence type="ECO:0000259" key="8">
    <source>
        <dbReference type="PROSITE" id="PS50928"/>
    </source>
</evidence>